<name>A0A1E1K9H9_9HELO</name>
<accession>A0A1E1K9H9</accession>
<proteinExistence type="predicted"/>
<dbReference type="InterPro" id="IPR011333">
    <property type="entry name" value="SKP1/BTB/POZ_sf"/>
</dbReference>
<organism evidence="2 3">
    <name type="scientific">Rhynchosporium agropyri</name>
    <dbReference type="NCBI Taxonomy" id="914238"/>
    <lineage>
        <taxon>Eukaryota</taxon>
        <taxon>Fungi</taxon>
        <taxon>Dikarya</taxon>
        <taxon>Ascomycota</taxon>
        <taxon>Pezizomycotina</taxon>
        <taxon>Leotiomycetes</taxon>
        <taxon>Helotiales</taxon>
        <taxon>Ploettnerulaceae</taxon>
        <taxon>Rhynchosporium</taxon>
    </lineage>
</organism>
<dbReference type="PROSITE" id="PS50097">
    <property type="entry name" value="BTB"/>
    <property type="match status" value="1"/>
</dbReference>
<protein>
    <recommendedName>
        <fullName evidence="1">BTB domain-containing protein</fullName>
    </recommendedName>
</protein>
<dbReference type="CDD" id="cd18186">
    <property type="entry name" value="BTB_POZ_ZBTB_KLHL-like"/>
    <property type="match status" value="1"/>
</dbReference>
<evidence type="ECO:0000313" key="3">
    <source>
        <dbReference type="Proteomes" id="UP000178912"/>
    </source>
</evidence>
<dbReference type="AlphaFoldDB" id="A0A1E1K9H9"/>
<sequence length="348" mass="38219">MTSLNSTDEPPLKRQRVAKSKALLKDLPADEFQKKAAMYSGPFVTITVREKEFVLSKPLLQYYTSFFDEDLKAPGQEGEGRELVFDGCSPETFQLVHQWIYNSHINIPTLRQNKVQDGPINCIRNGSHGSADLKNEASFVPESDTKTGSSVTTMSIFGPKVPADSPASSRQNSVIPTEKDTAFTKWAHEEDIHIEHLQGIETNPKAQAISRILAFLKLANTIGLLGPFDSVVVEIRSIILSFGGALLAGHIRAASELPSGHSVRILFAEACLRAFAKDMFPRPEGAKPSVAFKFDKELDELDSFAADLIRVYKNVSKKKAQVPGKKEGVVDFLCADPLTSGTFRLPGI</sequence>
<feature type="domain" description="BTB" evidence="1">
    <location>
        <begin position="44"/>
        <end position="109"/>
    </location>
</feature>
<dbReference type="SUPFAM" id="SSF54695">
    <property type="entry name" value="POZ domain"/>
    <property type="match status" value="1"/>
</dbReference>
<dbReference type="Gene3D" id="3.30.710.10">
    <property type="entry name" value="Potassium Channel Kv1.1, Chain A"/>
    <property type="match status" value="1"/>
</dbReference>
<dbReference type="Proteomes" id="UP000178912">
    <property type="component" value="Unassembled WGS sequence"/>
</dbReference>
<keyword evidence="3" id="KW-1185">Reference proteome</keyword>
<dbReference type="EMBL" id="FJUX01000019">
    <property type="protein sequence ID" value="CZS94662.1"/>
    <property type="molecule type" value="Genomic_DNA"/>
</dbReference>
<reference evidence="3" key="1">
    <citation type="submission" date="2016-03" db="EMBL/GenBank/DDBJ databases">
        <authorList>
            <person name="Guldener U."/>
        </authorList>
    </citation>
    <scope>NUCLEOTIDE SEQUENCE [LARGE SCALE GENOMIC DNA]</scope>
    <source>
        <strain evidence="3">04CH-RAC-A.6.1</strain>
    </source>
</reference>
<evidence type="ECO:0000259" key="1">
    <source>
        <dbReference type="PROSITE" id="PS50097"/>
    </source>
</evidence>
<dbReference type="OrthoDB" id="194443at2759"/>
<gene>
    <name evidence="2" type="ORF">RAG0_04584</name>
</gene>
<dbReference type="InterPro" id="IPR000210">
    <property type="entry name" value="BTB/POZ_dom"/>
</dbReference>
<evidence type="ECO:0000313" key="2">
    <source>
        <dbReference type="EMBL" id="CZS94662.1"/>
    </source>
</evidence>